<reference evidence="2 3" key="1">
    <citation type="submission" date="2017-09" db="EMBL/GenBank/DDBJ databases">
        <title>Depth-based differentiation of microbial function through sediment-hosted aquifers and enrichment of novel symbionts in the deep terrestrial subsurface.</title>
        <authorList>
            <person name="Probst A.J."/>
            <person name="Ladd B."/>
            <person name="Jarett J.K."/>
            <person name="Geller-Mcgrath D.E."/>
            <person name="Sieber C.M."/>
            <person name="Emerson J.B."/>
            <person name="Anantharaman K."/>
            <person name="Thomas B.C."/>
            <person name="Malmstrom R."/>
            <person name="Stieglmeier M."/>
            <person name="Klingl A."/>
            <person name="Woyke T."/>
            <person name="Ryan C.M."/>
            <person name="Banfield J.F."/>
        </authorList>
    </citation>
    <scope>NUCLEOTIDE SEQUENCE [LARGE SCALE GENOMIC DNA]</scope>
    <source>
        <strain evidence="2">CG22_combo_CG10-13_8_21_14_all_47_15</strain>
    </source>
</reference>
<evidence type="ECO:0000313" key="2">
    <source>
        <dbReference type="EMBL" id="PIP72979.1"/>
    </source>
</evidence>
<feature type="region of interest" description="Disordered" evidence="1">
    <location>
        <begin position="1"/>
        <end position="48"/>
    </location>
</feature>
<gene>
    <name evidence="2" type="ORF">COW88_03595</name>
</gene>
<comment type="caution">
    <text evidence="2">The sequence shown here is derived from an EMBL/GenBank/DDBJ whole genome shotgun (WGS) entry which is preliminary data.</text>
</comment>
<sequence length="85" mass="9584">MCTSRLKRSRKKRVISHANGNGHSKSLKISAADKLNKKPSGFNTKDDKNILGKPLIMPARRICGAIQQLKDRYSQHRTLEDILSI</sequence>
<evidence type="ECO:0000313" key="3">
    <source>
        <dbReference type="Proteomes" id="UP000230638"/>
    </source>
</evidence>
<evidence type="ECO:0000256" key="1">
    <source>
        <dbReference type="SAM" id="MobiDB-lite"/>
    </source>
</evidence>
<accession>A0A2H0CTF1</accession>
<organism evidence="2 3">
    <name type="scientific">Candidatus Lloydbacteria bacterium CG22_combo_CG10-13_8_21_14_all_47_15</name>
    <dbReference type="NCBI Taxonomy" id="1974635"/>
    <lineage>
        <taxon>Bacteria</taxon>
        <taxon>Candidatus Lloydiibacteriota</taxon>
    </lineage>
</organism>
<name>A0A2H0CTF1_9BACT</name>
<dbReference type="Proteomes" id="UP000230638">
    <property type="component" value="Unassembled WGS sequence"/>
</dbReference>
<feature type="compositionally biased region" description="Basic residues" evidence="1">
    <location>
        <begin position="1"/>
        <end position="15"/>
    </location>
</feature>
<dbReference type="AlphaFoldDB" id="A0A2H0CTF1"/>
<protein>
    <submittedName>
        <fullName evidence="2">Uncharacterized protein</fullName>
    </submittedName>
</protein>
<dbReference type="EMBL" id="PCTL01000034">
    <property type="protein sequence ID" value="PIP72979.1"/>
    <property type="molecule type" value="Genomic_DNA"/>
</dbReference>
<proteinExistence type="predicted"/>